<evidence type="ECO:0000313" key="3">
    <source>
        <dbReference type="EMBL" id="CCI50121.1"/>
    </source>
</evidence>
<dbReference type="Gene3D" id="3.60.40.10">
    <property type="entry name" value="PPM-type phosphatase domain"/>
    <property type="match status" value="1"/>
</dbReference>
<feature type="region of interest" description="Disordered" evidence="1">
    <location>
        <begin position="40"/>
        <end position="63"/>
    </location>
</feature>
<keyword evidence="4" id="KW-1185">Reference proteome</keyword>
<dbReference type="AlphaFoldDB" id="A0A024GU51"/>
<reference evidence="3 4" key="1">
    <citation type="submission" date="2012-05" db="EMBL/GenBank/DDBJ databases">
        <title>Recombination and specialization in a pathogen metapopulation.</title>
        <authorList>
            <person name="Gardiner A."/>
            <person name="Kemen E."/>
            <person name="Schultz-Larsen T."/>
            <person name="MacLean D."/>
            <person name="Van Oosterhout C."/>
            <person name="Jones J.D.G."/>
        </authorList>
    </citation>
    <scope>NUCLEOTIDE SEQUENCE [LARGE SCALE GENOMIC DNA]</scope>
    <source>
        <strain evidence="3 4">Ac Nc2</strain>
    </source>
</reference>
<gene>
    <name evidence="3" type="ORF">BN9_116390</name>
</gene>
<dbReference type="InterPro" id="IPR036457">
    <property type="entry name" value="PPM-type-like_dom_sf"/>
</dbReference>
<dbReference type="SUPFAM" id="SSF81606">
    <property type="entry name" value="PP2C-like"/>
    <property type="match status" value="1"/>
</dbReference>
<dbReference type="Proteomes" id="UP000053237">
    <property type="component" value="Unassembled WGS sequence"/>
</dbReference>
<dbReference type="EMBL" id="CAIX01000396">
    <property type="protein sequence ID" value="CCI50121.1"/>
    <property type="molecule type" value="Genomic_DNA"/>
</dbReference>
<evidence type="ECO:0000256" key="1">
    <source>
        <dbReference type="SAM" id="MobiDB-lite"/>
    </source>
</evidence>
<accession>A0A024GU51</accession>
<feature type="domain" description="PPM-type phosphatase" evidence="2">
    <location>
        <begin position="96"/>
        <end position="394"/>
    </location>
</feature>
<dbReference type="CDD" id="cd00143">
    <property type="entry name" value="PP2Cc"/>
    <property type="match status" value="1"/>
</dbReference>
<dbReference type="InterPro" id="IPR001932">
    <property type="entry name" value="PPM-type_phosphatase-like_dom"/>
</dbReference>
<sequence length="394" mass="43191">MGCILVHTNYTDSSGEETASKTSSEPINIAFCAPIATLWPRNQPRSSRTSNARPQPPQTYIGGGIPGVALTEDQVDSPQFTGACAVGFQSLDGKLRWGSCSRAGKDSLLRRKENQDSFCVSDGIGQWNATLFIVLDGHGPEGAFVSHYVREEFCKHITQALEPVHTGSLCVEDVATFLRQAFEKAAIIVSDRLLQHSALDISISGTTATAMLVAGEHCIFANIGDSRSVWAHAPKSKSDGSYQLVFETQDHKPDLEPERMRIEASQGRVFEWGSYRVWIQDIDMPGLAMSRSFGDGIARTVGVISVPDVTCLSRLEDNRPSNGAVIPRSFVILASDGVWEFMTSEECVVCVSTCILSFQMTPQETCDTLVTEAIRRWEEEEDVIDDITAIVIYL</sequence>
<protein>
    <recommendedName>
        <fullName evidence="2">PPM-type phosphatase domain-containing protein</fullName>
    </recommendedName>
</protein>
<organism evidence="3 4">
    <name type="scientific">Albugo candida</name>
    <dbReference type="NCBI Taxonomy" id="65357"/>
    <lineage>
        <taxon>Eukaryota</taxon>
        <taxon>Sar</taxon>
        <taxon>Stramenopiles</taxon>
        <taxon>Oomycota</taxon>
        <taxon>Peronosporomycetes</taxon>
        <taxon>Albuginales</taxon>
        <taxon>Albuginaceae</taxon>
        <taxon>Albugo</taxon>
    </lineage>
</organism>
<feature type="compositionally biased region" description="Polar residues" evidence="1">
    <location>
        <begin position="43"/>
        <end position="53"/>
    </location>
</feature>
<dbReference type="STRING" id="65357.A0A024GU51"/>
<dbReference type="InParanoid" id="A0A024GU51"/>
<dbReference type="OrthoDB" id="10264738at2759"/>
<dbReference type="InterPro" id="IPR015655">
    <property type="entry name" value="PP2C"/>
</dbReference>
<dbReference type="PANTHER" id="PTHR47992">
    <property type="entry name" value="PROTEIN PHOSPHATASE"/>
    <property type="match status" value="1"/>
</dbReference>
<evidence type="ECO:0000313" key="4">
    <source>
        <dbReference type="Proteomes" id="UP000053237"/>
    </source>
</evidence>
<dbReference type="GO" id="GO:0004722">
    <property type="term" value="F:protein serine/threonine phosphatase activity"/>
    <property type="evidence" value="ECO:0007669"/>
    <property type="project" value="InterPro"/>
</dbReference>
<name>A0A024GU51_9STRA</name>
<dbReference type="SMART" id="SM00332">
    <property type="entry name" value="PP2Cc"/>
    <property type="match status" value="1"/>
</dbReference>
<dbReference type="Pfam" id="PF00481">
    <property type="entry name" value="PP2C"/>
    <property type="match status" value="1"/>
</dbReference>
<evidence type="ECO:0000259" key="2">
    <source>
        <dbReference type="PROSITE" id="PS51746"/>
    </source>
</evidence>
<comment type="caution">
    <text evidence="3">The sequence shown here is derived from an EMBL/GenBank/DDBJ whole genome shotgun (WGS) entry which is preliminary data.</text>
</comment>
<dbReference type="PROSITE" id="PS51746">
    <property type="entry name" value="PPM_2"/>
    <property type="match status" value="1"/>
</dbReference>
<proteinExistence type="predicted"/>